<sequence length="93" mass="9517">MRYGVALSVALFALTATADLQQDLDALEPGSSFQLPPETLSPLAVRVPGVTVACAPETVIDGGGQGNAVDIIAEGVTFSGCAVRNWGSDLNEL</sequence>
<evidence type="ECO:0000313" key="2">
    <source>
        <dbReference type="EMBL" id="HAC30991.1"/>
    </source>
</evidence>
<protein>
    <submittedName>
        <fullName evidence="2">Copper-binding protein</fullName>
    </submittedName>
</protein>
<evidence type="ECO:0000256" key="1">
    <source>
        <dbReference type="SAM" id="SignalP"/>
    </source>
</evidence>
<dbReference type="Proteomes" id="UP000261325">
    <property type="component" value="Unassembled WGS sequence"/>
</dbReference>
<feature type="chain" id="PRO_5017720132" evidence="1">
    <location>
        <begin position="19"/>
        <end position="93"/>
    </location>
</feature>
<keyword evidence="1" id="KW-0732">Signal</keyword>
<organism evidence="2 3">
    <name type="scientific">Marinobacter nauticus</name>
    <name type="common">Marinobacter hydrocarbonoclasticus</name>
    <name type="synonym">Marinobacter aquaeolei</name>
    <dbReference type="NCBI Taxonomy" id="2743"/>
    <lineage>
        <taxon>Bacteria</taxon>
        <taxon>Pseudomonadati</taxon>
        <taxon>Pseudomonadota</taxon>
        <taxon>Gammaproteobacteria</taxon>
        <taxon>Pseudomonadales</taxon>
        <taxon>Marinobacteraceae</taxon>
        <taxon>Marinobacter</taxon>
    </lineage>
</organism>
<reference evidence="2 3" key="1">
    <citation type="journal article" date="2018" name="Nat. Biotechnol.">
        <title>A standardized bacterial taxonomy based on genome phylogeny substantially revises the tree of life.</title>
        <authorList>
            <person name="Parks D.H."/>
            <person name="Chuvochina M."/>
            <person name="Waite D.W."/>
            <person name="Rinke C."/>
            <person name="Skarshewski A."/>
            <person name="Chaumeil P.A."/>
            <person name="Hugenholtz P."/>
        </authorList>
    </citation>
    <scope>NUCLEOTIDE SEQUENCE [LARGE SCALE GENOMIC DNA]</scope>
    <source>
        <strain evidence="2">UBA9049</strain>
    </source>
</reference>
<accession>A0A3B8WLD6</accession>
<gene>
    <name evidence="2" type="ORF">DCF82_24760</name>
</gene>
<feature type="non-terminal residue" evidence="2">
    <location>
        <position position="93"/>
    </location>
</feature>
<comment type="caution">
    <text evidence="2">The sequence shown here is derived from an EMBL/GenBank/DDBJ whole genome shotgun (WGS) entry which is preliminary data.</text>
</comment>
<dbReference type="InterPro" id="IPR011050">
    <property type="entry name" value="Pectin_lyase_fold/virulence"/>
</dbReference>
<evidence type="ECO:0000313" key="3">
    <source>
        <dbReference type="Proteomes" id="UP000261325"/>
    </source>
</evidence>
<name>A0A3B8WLD6_MARNT</name>
<dbReference type="AlphaFoldDB" id="A0A3B8WLD6"/>
<feature type="signal peptide" evidence="1">
    <location>
        <begin position="1"/>
        <end position="18"/>
    </location>
</feature>
<dbReference type="SUPFAM" id="SSF51126">
    <property type="entry name" value="Pectin lyase-like"/>
    <property type="match status" value="1"/>
</dbReference>
<dbReference type="EMBL" id="DLYI01000332">
    <property type="protein sequence ID" value="HAC30991.1"/>
    <property type="molecule type" value="Genomic_DNA"/>
</dbReference>
<proteinExistence type="predicted"/>